<keyword evidence="3" id="KW-0378">Hydrolase</keyword>
<dbReference type="Gene3D" id="2.60.120.260">
    <property type="entry name" value="Galactose-binding domain-like"/>
    <property type="match status" value="2"/>
</dbReference>
<feature type="domain" description="Alpha-L-rhamnosidase six-hairpin glycosidase" evidence="6">
    <location>
        <begin position="416"/>
        <end position="763"/>
    </location>
</feature>
<evidence type="ECO:0000256" key="1">
    <source>
        <dbReference type="ARBA" id="ARBA00001445"/>
    </source>
</evidence>
<name>A0A1D3TZ79_9FIRM</name>
<evidence type="ECO:0000259" key="5">
    <source>
        <dbReference type="Pfam" id="PF08531"/>
    </source>
</evidence>
<dbReference type="Pfam" id="PF25788">
    <property type="entry name" value="Ig_Rha78A_N"/>
    <property type="match status" value="1"/>
</dbReference>
<dbReference type="InterPro" id="IPR013737">
    <property type="entry name" value="Bac_rhamnosid_N"/>
</dbReference>
<dbReference type="Pfam" id="PF17389">
    <property type="entry name" value="Bac_rhamnosid6H"/>
    <property type="match status" value="1"/>
</dbReference>
<dbReference type="Pfam" id="PF17390">
    <property type="entry name" value="Bac_rhamnosid_C"/>
    <property type="match status" value="1"/>
</dbReference>
<dbReference type="InterPro" id="IPR008928">
    <property type="entry name" value="6-hairpin_glycosidase_sf"/>
</dbReference>
<proteinExistence type="predicted"/>
<evidence type="ECO:0000259" key="7">
    <source>
        <dbReference type="Pfam" id="PF17390"/>
    </source>
</evidence>
<dbReference type="Gene3D" id="2.60.420.10">
    <property type="entry name" value="Maltose phosphorylase, domain 3"/>
    <property type="match status" value="1"/>
</dbReference>
<protein>
    <recommendedName>
        <fullName evidence="2">alpha-L-rhamnosidase</fullName>
        <ecNumber evidence="2">3.2.1.40</ecNumber>
    </recommendedName>
</protein>
<dbReference type="InterPro" id="IPR008902">
    <property type="entry name" value="Rhamnosid_concanavalin"/>
</dbReference>
<keyword evidence="9" id="KW-1185">Reference proteome</keyword>
<dbReference type="OrthoDB" id="9761045at2"/>
<dbReference type="Gene3D" id="2.60.40.10">
    <property type="entry name" value="Immunoglobulins"/>
    <property type="match status" value="1"/>
</dbReference>
<sequence>MRITDVRINGIKNPVGFIYDQLLCSWCVKETPDRKQAMAVIEVSDSETFETILYKKEGKDLKQSGERLEFNLRPRTTYYYRISVTGDAGDRADSGTYQFETGKMDEEWNAEWISTAREDTFHPVFVKKFTVSNQVKRARLYITGVGLFEAFLNGKKIGQEYLAPYVNNYEQGIQVITFLLDEFAEKENALEIMLGKGWYMGLFGLELRKENFGNRMAAIAELHLEYADGSRDCICTDGSWTYRGSDVEDSGIYDGEICNKLLWEGKDHREKAAEVLLQPELEEGTRNLNKNHLMDRISLPVIVKEELKVKEIIHTPAGETILDMGQNFTGYMEFEADLPKGTKVVLDFGEILQEGNFYNKNYRDAKSQFVYISDGMKETVRPHFTFFGFRYVRVTGWPGELSATDFTGKVVYTDIERTGYLETSDEKVNRLYENTVWGLKSNFLDMPTDCPQRSERLGWTGDAQVFAPTACYHMDTRAFFHKFVKDLRDEQKVLDGGVPNYIPNLGHKNDVGSVWGDVATLLPNTLFQYYGDPGEMEYSYPLMKEWVDYIDRKDGERGRRYLFDFGFTFGDWLALDGPTPTSFKGNTDDGYISSVYYYRSVQIVKEMSERLGKEEEAFRYRQLEEQIGQAIFREFFTPSGRLAIDTQAAYVIALKFGVYIDRDRTIEQFRNRLQKDCNQIKCGFVGAPMLCTVLAEAGLYELAYDFLLKEGYPSWLYSVNLGATTIWERWNSVMPDGTISDTGMNSLNHYAYGSVMEFVYGYVAGIRPLEPGFKKAVIAPHPDVRLHFVNCVYRSVNGTYACSWKIEKDGEFKVHIEIPFDCEAEVELPEYEGGKMTLSAGTYDFAYEPEKDFRKPYHKGTTLARIAADDRAMGILGRYAPAIAGIAAFGDAEMGANTLEQISFKEYLPFEPEQLKTAIDQISGINVMEG</sequence>
<dbReference type="RefSeq" id="WP_091237070.1">
    <property type="nucleotide sequence ID" value="NZ_FMKA01000064.1"/>
</dbReference>
<dbReference type="Proteomes" id="UP000199315">
    <property type="component" value="Unassembled WGS sequence"/>
</dbReference>
<dbReference type="Gene3D" id="1.50.10.10">
    <property type="match status" value="1"/>
</dbReference>
<dbReference type="InterPro" id="IPR016007">
    <property type="entry name" value="Alpha_rhamnosid"/>
</dbReference>
<reference evidence="8 9" key="1">
    <citation type="submission" date="2016-09" db="EMBL/GenBank/DDBJ databases">
        <authorList>
            <person name="Capua I."/>
            <person name="De Benedictis P."/>
            <person name="Joannis T."/>
            <person name="Lombin L.H."/>
            <person name="Cattoli G."/>
        </authorList>
    </citation>
    <scope>NUCLEOTIDE SEQUENCE [LARGE SCALE GENOMIC DNA]</scope>
    <source>
        <strain evidence="8 9">GluBS11</strain>
    </source>
</reference>
<dbReference type="EMBL" id="FMKA01000064">
    <property type="protein sequence ID" value="SCP99836.1"/>
    <property type="molecule type" value="Genomic_DNA"/>
</dbReference>
<evidence type="ECO:0000259" key="6">
    <source>
        <dbReference type="Pfam" id="PF17389"/>
    </source>
</evidence>
<evidence type="ECO:0000256" key="2">
    <source>
        <dbReference type="ARBA" id="ARBA00012652"/>
    </source>
</evidence>
<feature type="domain" description="Bacterial alpha-L-rhamnosidase N-terminal" evidence="5">
    <location>
        <begin position="134"/>
        <end position="258"/>
    </location>
</feature>
<dbReference type="InterPro" id="IPR012341">
    <property type="entry name" value="6hp_glycosidase-like_sf"/>
</dbReference>
<dbReference type="SUPFAM" id="SSF48208">
    <property type="entry name" value="Six-hairpin glycosidases"/>
    <property type="match status" value="1"/>
</dbReference>
<dbReference type="Pfam" id="PF08531">
    <property type="entry name" value="Bac_rhamnosid_N"/>
    <property type="match status" value="1"/>
</dbReference>
<evidence type="ECO:0000256" key="3">
    <source>
        <dbReference type="ARBA" id="ARBA00022801"/>
    </source>
</evidence>
<dbReference type="InterPro" id="IPR035398">
    <property type="entry name" value="Bac_rhamnosid_C"/>
</dbReference>
<dbReference type="EC" id="3.2.1.40" evidence="2"/>
<dbReference type="InterPro" id="IPR035396">
    <property type="entry name" value="Bac_rhamnosid6H"/>
</dbReference>
<dbReference type="AlphaFoldDB" id="A0A1D3TZ79"/>
<organism evidence="8 9">
    <name type="scientific">Anaerobium acetethylicum</name>
    <dbReference type="NCBI Taxonomy" id="1619234"/>
    <lineage>
        <taxon>Bacteria</taxon>
        <taxon>Bacillati</taxon>
        <taxon>Bacillota</taxon>
        <taxon>Clostridia</taxon>
        <taxon>Lachnospirales</taxon>
        <taxon>Lachnospiraceae</taxon>
        <taxon>Anaerobium</taxon>
    </lineage>
</organism>
<comment type="catalytic activity">
    <reaction evidence="1">
        <text>Hydrolysis of terminal non-reducing alpha-L-rhamnose residues in alpha-L-rhamnosides.</text>
        <dbReference type="EC" id="3.2.1.40"/>
    </reaction>
</comment>
<feature type="domain" description="Alpha-L-rhamnosidase concanavalin-like" evidence="4">
    <location>
        <begin position="314"/>
        <end position="412"/>
    </location>
</feature>
<dbReference type="GO" id="GO:0005975">
    <property type="term" value="P:carbohydrate metabolic process"/>
    <property type="evidence" value="ECO:0007669"/>
    <property type="project" value="InterPro"/>
</dbReference>
<dbReference type="STRING" id="1619234.SAMN05421730_10645"/>
<dbReference type="PANTHER" id="PTHR33307">
    <property type="entry name" value="ALPHA-RHAMNOSIDASE (EUROFUNG)"/>
    <property type="match status" value="1"/>
</dbReference>
<gene>
    <name evidence="8" type="ORF">SAMN05421730_10645</name>
</gene>
<dbReference type="PANTHER" id="PTHR33307:SF6">
    <property type="entry name" value="ALPHA-RHAMNOSIDASE (EUROFUNG)-RELATED"/>
    <property type="match status" value="1"/>
</dbReference>
<dbReference type="GO" id="GO:0030596">
    <property type="term" value="F:alpha-L-rhamnosidase activity"/>
    <property type="evidence" value="ECO:0007669"/>
    <property type="project" value="UniProtKB-EC"/>
</dbReference>
<feature type="domain" description="Alpha-L-rhamnosidase C-terminal" evidence="7">
    <location>
        <begin position="765"/>
        <end position="837"/>
    </location>
</feature>
<dbReference type="Pfam" id="PF05592">
    <property type="entry name" value="Bac_rhamnosid"/>
    <property type="match status" value="1"/>
</dbReference>
<accession>A0A1D3TZ79</accession>
<evidence type="ECO:0000313" key="9">
    <source>
        <dbReference type="Proteomes" id="UP000199315"/>
    </source>
</evidence>
<evidence type="ECO:0000259" key="4">
    <source>
        <dbReference type="Pfam" id="PF05592"/>
    </source>
</evidence>
<dbReference type="PIRSF" id="PIRSF010631">
    <property type="entry name" value="A-rhamnsds"/>
    <property type="match status" value="1"/>
</dbReference>
<evidence type="ECO:0000313" key="8">
    <source>
        <dbReference type="EMBL" id="SCP99836.1"/>
    </source>
</evidence>
<dbReference type="InterPro" id="IPR013783">
    <property type="entry name" value="Ig-like_fold"/>
</dbReference>